<dbReference type="PANTHER" id="PTHR45691:SF6">
    <property type="entry name" value="PROTEIN DIAPHANOUS"/>
    <property type="match status" value="1"/>
</dbReference>
<accession>A0A2A6CGI3</accession>
<feature type="compositionally biased region" description="Basic and acidic residues" evidence="1">
    <location>
        <begin position="985"/>
        <end position="1003"/>
    </location>
</feature>
<feature type="compositionally biased region" description="Low complexity" evidence="1">
    <location>
        <begin position="825"/>
        <end position="837"/>
    </location>
</feature>
<feature type="compositionally biased region" description="Low complexity" evidence="1">
    <location>
        <begin position="524"/>
        <end position="543"/>
    </location>
</feature>
<reference evidence="3" key="1">
    <citation type="journal article" date="2008" name="Nat. Genet.">
        <title>The Pristionchus pacificus genome provides a unique perspective on nematode lifestyle and parasitism.</title>
        <authorList>
            <person name="Dieterich C."/>
            <person name="Clifton S.W."/>
            <person name="Schuster L.N."/>
            <person name="Chinwalla A."/>
            <person name="Delehaunty K."/>
            <person name="Dinkelacker I."/>
            <person name="Fulton L."/>
            <person name="Fulton R."/>
            <person name="Godfrey J."/>
            <person name="Minx P."/>
            <person name="Mitreva M."/>
            <person name="Roeseler W."/>
            <person name="Tian H."/>
            <person name="Witte H."/>
            <person name="Yang S.P."/>
            <person name="Wilson R.K."/>
            <person name="Sommer R.J."/>
        </authorList>
    </citation>
    <scope>NUCLEOTIDE SEQUENCE [LARGE SCALE GENOMIC DNA]</scope>
    <source>
        <strain evidence="3">PS312</strain>
    </source>
</reference>
<reference evidence="2" key="2">
    <citation type="submission" date="2022-06" db="UniProtKB">
        <authorList>
            <consortium name="EnsemblMetazoa"/>
        </authorList>
    </citation>
    <scope>IDENTIFICATION</scope>
    <source>
        <strain evidence="2">PS312</strain>
    </source>
</reference>
<feature type="compositionally biased region" description="Basic and acidic residues" evidence="1">
    <location>
        <begin position="1204"/>
        <end position="1216"/>
    </location>
</feature>
<evidence type="ECO:0000313" key="2">
    <source>
        <dbReference type="EnsemblMetazoa" id="PPA39220.1"/>
    </source>
</evidence>
<feature type="compositionally biased region" description="Pro residues" evidence="1">
    <location>
        <begin position="1169"/>
        <end position="1179"/>
    </location>
</feature>
<dbReference type="InterPro" id="IPR025605">
    <property type="entry name" value="OST-HTH/LOTUS_dom"/>
</dbReference>
<dbReference type="InterPro" id="IPR051412">
    <property type="entry name" value="Formin_Homology_Diaphanous_sf"/>
</dbReference>
<keyword evidence="3" id="KW-1185">Reference proteome</keyword>
<feature type="compositionally biased region" description="Polar residues" evidence="1">
    <location>
        <begin position="841"/>
        <end position="852"/>
    </location>
</feature>
<evidence type="ECO:0000256" key="1">
    <source>
        <dbReference type="SAM" id="MobiDB-lite"/>
    </source>
</evidence>
<evidence type="ECO:0000313" key="3">
    <source>
        <dbReference type="Proteomes" id="UP000005239"/>
    </source>
</evidence>
<name>A0A2A6CGI3_PRIPA</name>
<dbReference type="EnsemblMetazoa" id="PPA39220.1">
    <property type="protein sequence ID" value="PPA39220.1"/>
    <property type="gene ID" value="WBGene00277589"/>
</dbReference>
<dbReference type="InterPro" id="IPR041966">
    <property type="entry name" value="LOTUS-like"/>
</dbReference>
<dbReference type="Pfam" id="PF12872">
    <property type="entry name" value="OST-HTH"/>
    <property type="match status" value="1"/>
</dbReference>
<dbReference type="Proteomes" id="UP000005239">
    <property type="component" value="Unassembled WGS sequence"/>
</dbReference>
<feature type="region of interest" description="Disordered" evidence="1">
    <location>
        <begin position="983"/>
        <end position="1258"/>
    </location>
</feature>
<accession>A0A8R1YTZ0</accession>
<feature type="compositionally biased region" description="Low complexity" evidence="1">
    <location>
        <begin position="493"/>
        <end position="503"/>
    </location>
</feature>
<feature type="compositionally biased region" description="Acidic residues" evidence="1">
    <location>
        <begin position="1231"/>
        <end position="1241"/>
    </location>
</feature>
<feature type="region of interest" description="Disordered" evidence="1">
    <location>
        <begin position="341"/>
        <end position="364"/>
    </location>
</feature>
<gene>
    <name evidence="2" type="primary">WBGene00277589</name>
</gene>
<feature type="region of interest" description="Disordered" evidence="1">
    <location>
        <begin position="484"/>
        <end position="604"/>
    </location>
</feature>
<proteinExistence type="predicted"/>
<protein>
    <submittedName>
        <fullName evidence="2">HTH OST-type domain-containing protein</fullName>
    </submittedName>
</protein>
<sequence length="1656" mass="181557">MAIYHPPETIDEILEMDKLEYMENQNPIRDDERKDPHRIIKIELLGIIAAYQEPVHSNRIFRDFEEMNGYPLDPTQYGFKSFTSMMRTFCDKFICHSDGLKTLYSAKTTERSGHLQELIKNQVTIEEKRRRDMRRSRSYSRPRKGNYGAGFFYSQNFVPVMTDERTQEQRIADNMASFGRSLAGELSGGEEGLDWGRRRMYDGCSDGSDDEGGLILRSCSAPPRKPIETVVRSNVFDDPKSKNLEDCTNPFRVLNNVRIRDIVMEEGESDDAGRKGLALIDVAAKFRKQFRLPLGGVPNLPVERLLQKMSVVDTVEWVVEKMGDGNVYVIVPVETIKRAKEVGPGTRSDTPADPAEKPKSTGVSPAAKRMFGFALKQAVNTNGRMKDTRENVLKGRQVEDPEMYDGVIECDSDGDPRMSFIPVNRDKEIEKEEVEMIENPPLPSEDKCVYDRDAMVAYDDKGLSAGFDVRVKTLACAMRILRSQPTTNPCRPSPSSSNSSVVSNRERSLLPSVFTPRSSPPKPSFNMSFGGSSSTSSPGFGTFRNAPPPASEKEDDDSSVIIQPSQSSLASKLPQSSFSFSKERDDSGYNDLPETPENGRPSECDLRRQMRRHLGIASDDSNETDDVINEEEDYVEEDDVIIEEEEGQNTTKYSQPLFPPGLAPLSAPPGINARPFFPIHPTIPQPLPPGGIWVPVPVMCNPPTPSAPPFYPSPIGFFPPPGLIRLPPPMVLLPPPPPPSGMLPPDLPPPTLMSCPPPGLFESPRIIARPPGLPRPDKDHPVEFKGEVYYDKPAVWPPPVTTRRLERREKKILSLRAPDDPTPPASSTFASSLSGPAPSFGTRNQSVPPCASTTTRPVALTFGANAPVVPPVAAFGGLKVSSPAAVVSAPKKMVEVIESVDNGDKNENKATDLLAETIQLIGMLRGGVVVYMHQIEGKPVEEVIAGNPDFFDIDEKDERIHLLHNKVDPLLLMKDGRMLGEMTEEETKKKESMKVEEPPKEVTKPVAPTFGGLPARPIPTFGATRTTEANGKPLPTCGGVGRPVKIVDDPPMERPVSSMSTTTDGNGLAKPRPTFGAPTSSNQEEGRKVVPFPIEPVERAPNGGGSAISTASSIDPPKPQPGMPSFGTRSLHVPERPDSALSNRSVEPEKVREKPSFGGVSRPVEIVSPPSPSPAPVERPPSVMSDMTTSSDSTVESTQGSKYRTAESDFSGRKAESIASDSVRSSQLSLDGDDEEDEELAEERAETNTGPYSFPNHPDIRRLSRKVSLAFDSIRQGQINLGCILTSMEPNRLVMALKDNEAMANTHLIMQELRPAYVDKKPLGADNVKLGQFAVAINGDVIVRVVVLRHIAEGQTDSFLCACLDINAIIDVAGHNLYELLDRFGVHALRSTTFIARIHGLRDLGERGHRSMKLIVKGEDDDSFKRPQPFVFHGKDAVTGDLMVDVAINVAGQTVWMGESLHTFIGGKSYTDENIMNPGIEHAIKYALSHDVYEYGGAKMSVQKVEEESDSDTPNEADLHTIRCDSAENMLPPVPVSIETKEKEEGELDSSIDESTASEKTTVYRHAAGDYVRNEKDELPDEFIVAAPIATKPIIDVESMTSVIRLFNEKGEHVAADVMKAMCRALILSANNTLSSLGERGALIANAEALEAIDMA</sequence>
<organism evidence="2 3">
    <name type="scientific">Pristionchus pacificus</name>
    <name type="common">Parasitic nematode worm</name>
    <dbReference type="NCBI Taxonomy" id="54126"/>
    <lineage>
        <taxon>Eukaryota</taxon>
        <taxon>Metazoa</taxon>
        <taxon>Ecdysozoa</taxon>
        <taxon>Nematoda</taxon>
        <taxon>Chromadorea</taxon>
        <taxon>Rhabditida</taxon>
        <taxon>Rhabditina</taxon>
        <taxon>Diplogasteromorpha</taxon>
        <taxon>Diplogasteroidea</taxon>
        <taxon>Neodiplogasteridae</taxon>
        <taxon>Pristionchus</taxon>
    </lineage>
</organism>
<feature type="compositionally biased region" description="Low complexity" evidence="1">
    <location>
        <begin position="1180"/>
        <end position="1198"/>
    </location>
</feature>
<feature type="compositionally biased region" description="Basic and acidic residues" evidence="1">
    <location>
        <begin position="1146"/>
        <end position="1155"/>
    </location>
</feature>
<dbReference type="Gene3D" id="3.30.420.610">
    <property type="entry name" value="LOTUS domain-like"/>
    <property type="match status" value="1"/>
</dbReference>
<feature type="compositionally biased region" description="Polar residues" evidence="1">
    <location>
        <begin position="560"/>
        <end position="580"/>
    </location>
</feature>
<feature type="compositionally biased region" description="Polar residues" evidence="1">
    <location>
        <begin position="1219"/>
        <end position="1229"/>
    </location>
</feature>
<dbReference type="PROSITE" id="PS51644">
    <property type="entry name" value="HTH_OST"/>
    <property type="match status" value="1"/>
</dbReference>
<feature type="region of interest" description="Disordered" evidence="1">
    <location>
        <begin position="816"/>
        <end position="852"/>
    </location>
</feature>
<dbReference type="PANTHER" id="PTHR45691">
    <property type="entry name" value="PROTEIN DIAPHANOUS"/>
    <property type="match status" value="1"/>
</dbReference>